<organism evidence="2 3">
    <name type="scientific">Malus baccata</name>
    <name type="common">Siberian crab apple</name>
    <name type="synonym">Pyrus baccata</name>
    <dbReference type="NCBI Taxonomy" id="106549"/>
    <lineage>
        <taxon>Eukaryota</taxon>
        <taxon>Viridiplantae</taxon>
        <taxon>Streptophyta</taxon>
        <taxon>Embryophyta</taxon>
        <taxon>Tracheophyta</taxon>
        <taxon>Spermatophyta</taxon>
        <taxon>Magnoliopsida</taxon>
        <taxon>eudicotyledons</taxon>
        <taxon>Gunneridae</taxon>
        <taxon>Pentapetalae</taxon>
        <taxon>rosids</taxon>
        <taxon>fabids</taxon>
        <taxon>Rosales</taxon>
        <taxon>Rosaceae</taxon>
        <taxon>Amygdaloideae</taxon>
        <taxon>Maleae</taxon>
        <taxon>Malus</taxon>
    </lineage>
</organism>
<evidence type="ECO:0000313" key="2">
    <source>
        <dbReference type="EMBL" id="TQE00196.1"/>
    </source>
</evidence>
<dbReference type="Pfam" id="PF24758">
    <property type="entry name" value="LRR_At5g56370"/>
    <property type="match status" value="1"/>
</dbReference>
<dbReference type="InterPro" id="IPR032675">
    <property type="entry name" value="LRR_dom_sf"/>
</dbReference>
<dbReference type="Gene3D" id="1.20.1280.50">
    <property type="match status" value="1"/>
</dbReference>
<dbReference type="InterPro" id="IPR055411">
    <property type="entry name" value="LRR_FXL15/At3g58940/PEG3-like"/>
</dbReference>
<dbReference type="InterPro" id="IPR050232">
    <property type="entry name" value="FBL13/AtMIF1-like"/>
</dbReference>
<dbReference type="SUPFAM" id="SSF52047">
    <property type="entry name" value="RNI-like"/>
    <property type="match status" value="1"/>
</dbReference>
<dbReference type="STRING" id="106549.A0A540MN25"/>
<feature type="domain" description="F-box" evidence="1">
    <location>
        <begin position="32"/>
        <end position="72"/>
    </location>
</feature>
<dbReference type="EMBL" id="VIEB01000220">
    <property type="protein sequence ID" value="TQE00196.1"/>
    <property type="molecule type" value="Genomic_DNA"/>
</dbReference>
<dbReference type="CDD" id="cd09917">
    <property type="entry name" value="F-box_SF"/>
    <property type="match status" value="1"/>
</dbReference>
<dbReference type="PANTHER" id="PTHR31900:SF27">
    <property type="entry name" value="FBD DOMAIN-CONTAINING PROTEIN"/>
    <property type="match status" value="1"/>
</dbReference>
<comment type="caution">
    <text evidence="2">The sequence shown here is derived from an EMBL/GenBank/DDBJ whole genome shotgun (WGS) entry which is preliminary data.</text>
</comment>
<dbReference type="InterPro" id="IPR001810">
    <property type="entry name" value="F-box_dom"/>
</dbReference>
<dbReference type="AlphaFoldDB" id="A0A540MN25"/>
<dbReference type="Proteomes" id="UP000315295">
    <property type="component" value="Unassembled WGS sequence"/>
</dbReference>
<reference evidence="2 3" key="1">
    <citation type="journal article" date="2019" name="G3 (Bethesda)">
        <title>Sequencing of a Wild Apple (Malus baccata) Genome Unravels the Differences Between Cultivated and Wild Apple Species Regarding Disease Resistance and Cold Tolerance.</title>
        <authorList>
            <person name="Chen X."/>
        </authorList>
    </citation>
    <scope>NUCLEOTIDE SEQUENCE [LARGE SCALE GENOMIC DNA]</scope>
    <source>
        <strain evidence="3">cv. Shandingzi</strain>
        <tissue evidence="2">Leaves</tissue>
    </source>
</reference>
<name>A0A540MN25_MALBA</name>
<dbReference type="InterPro" id="IPR036047">
    <property type="entry name" value="F-box-like_dom_sf"/>
</dbReference>
<accession>A0A540MN25</accession>
<gene>
    <name evidence="2" type="ORF">C1H46_014208</name>
</gene>
<dbReference type="Gene3D" id="3.80.10.10">
    <property type="entry name" value="Ribonuclease Inhibitor"/>
    <property type="match status" value="1"/>
</dbReference>
<protein>
    <recommendedName>
        <fullName evidence="1">F-box domain-containing protein</fullName>
    </recommendedName>
</protein>
<evidence type="ECO:0000313" key="3">
    <source>
        <dbReference type="Proteomes" id="UP000315295"/>
    </source>
</evidence>
<dbReference type="Pfam" id="PF00646">
    <property type="entry name" value="F-box"/>
    <property type="match status" value="1"/>
</dbReference>
<dbReference type="SUPFAM" id="SSF81383">
    <property type="entry name" value="F-box domain"/>
    <property type="match status" value="1"/>
</dbReference>
<keyword evidence="3" id="KW-1185">Reference proteome</keyword>
<proteinExistence type="predicted"/>
<dbReference type="SMART" id="SM00256">
    <property type="entry name" value="FBOX"/>
    <property type="match status" value="1"/>
</dbReference>
<evidence type="ECO:0000259" key="1">
    <source>
        <dbReference type="SMART" id="SM00256"/>
    </source>
</evidence>
<dbReference type="PANTHER" id="PTHR31900">
    <property type="entry name" value="F-BOX/RNI SUPERFAMILY PROTEIN-RELATED"/>
    <property type="match status" value="1"/>
</dbReference>
<sequence>MEGEGKLKATASPRGKGVCSESESIIDVFSKFPDQISHHIVSFLTVTDLTRFGCVSKRCRELCLSSPKLNFDGFSLANTSTCYYRLKLLSYLDRFFFHRGDSRIQSFRVRWLKHEEYKLEEYEGEEPPCFCARDCYEGTRMFTWIQNAVRCKVEVLDLETDVYDCELEPFPSCVFQCETLRYLVLHVNWTILRTPLFTFSSNLKYLELKKIVIENEGFFKWISCCCKCIEELNLQKVHGIETMTIKSSSLKKLSFSGFSVDLCHINISCEKLEGIFICWSFASASNKSLNIFAPNLKHLKWIGDMVKHPNLGKFECLADAELALNSQGDDKDNVFEVLNSLCRVKVLVLNEATIKDNFRGGSRPAPLYDTFCLGMGIDSFVDELIPAIVFLLRGMPNLFNLLLMNYNLPLEAPESNTSGIDIEYWKLQNLAFVYQLRQVTIELCNGSNGIEFAKYVLECAPKLEKMVIVYLPQDLEKVARKLEKSKISNAAAAVFFQEKPIKI</sequence>